<feature type="domain" description="Phlebovirus glycoprotein G2 fusion" evidence="1">
    <location>
        <begin position="25"/>
        <end position="159"/>
    </location>
</feature>
<sequence>MVSEVSPTSPEPVVLETDVCIGQLQTSKITADTITTVRNVVAEDLCFLHTRIADVSDAASDWFEMVEERKATLEGYFNSPNCYSRSNAEQFNCVWGKDICNCIAKETSLKCGCSLLGLDDVISQNVFNEIDAKEGNLDIRYLDNKIVTKITSSGIIAFQLQLQNFTVSRVSHHDDCKTSYFTDLPGLIQCPSFSGHLKCNMTGRDNKINIIASLKSLDENC</sequence>
<evidence type="ECO:0000259" key="1">
    <source>
        <dbReference type="Pfam" id="PF07245"/>
    </source>
</evidence>
<dbReference type="AlphaFoldDB" id="G0NSV4"/>
<protein>
    <recommendedName>
        <fullName evidence="1">Phlebovirus glycoprotein G2 fusion domain-containing protein</fullName>
    </recommendedName>
</protein>
<dbReference type="STRING" id="135651.G0NSV4"/>
<keyword evidence="3" id="KW-1185">Reference proteome</keyword>
<organism evidence="3">
    <name type="scientific">Caenorhabditis brenneri</name>
    <name type="common">Nematode worm</name>
    <dbReference type="NCBI Taxonomy" id="135651"/>
    <lineage>
        <taxon>Eukaryota</taxon>
        <taxon>Metazoa</taxon>
        <taxon>Ecdysozoa</taxon>
        <taxon>Nematoda</taxon>
        <taxon>Chromadorea</taxon>
        <taxon>Rhabditida</taxon>
        <taxon>Rhabditina</taxon>
        <taxon>Rhabditomorpha</taxon>
        <taxon>Rhabditoidea</taxon>
        <taxon>Rhabditidae</taxon>
        <taxon>Peloderinae</taxon>
        <taxon>Caenorhabditis</taxon>
    </lineage>
</organism>
<evidence type="ECO:0000313" key="3">
    <source>
        <dbReference type="Proteomes" id="UP000008068"/>
    </source>
</evidence>
<dbReference type="InParanoid" id="G0NSV4"/>
<accession>G0NSV4</accession>
<dbReference type="OrthoDB" id="5868079at2759"/>
<dbReference type="HOGENOM" id="CLU_1251623_0_0_1"/>
<dbReference type="Proteomes" id="UP000008068">
    <property type="component" value="Unassembled WGS sequence"/>
</dbReference>
<proteinExistence type="predicted"/>
<dbReference type="EMBL" id="GL379940">
    <property type="protein sequence ID" value="EGT36952.1"/>
    <property type="molecule type" value="Genomic_DNA"/>
</dbReference>
<name>G0NSV4_CAEBE</name>
<evidence type="ECO:0000313" key="2">
    <source>
        <dbReference type="EMBL" id="EGT36952.1"/>
    </source>
</evidence>
<dbReference type="Pfam" id="PF07245">
    <property type="entry name" value="Phlebovirus_G2"/>
    <property type="match status" value="1"/>
</dbReference>
<dbReference type="InterPro" id="IPR009878">
    <property type="entry name" value="Phlebovirus_G2_fusion"/>
</dbReference>
<gene>
    <name evidence="2" type="ORF">CAEBREN_15740</name>
</gene>
<reference evidence="3" key="1">
    <citation type="submission" date="2011-07" db="EMBL/GenBank/DDBJ databases">
        <authorList>
            <consortium name="Caenorhabditis brenneri Sequencing and Analysis Consortium"/>
            <person name="Wilson R.K."/>
        </authorList>
    </citation>
    <scope>NUCLEOTIDE SEQUENCE [LARGE SCALE GENOMIC DNA]</scope>
    <source>
        <strain evidence="3">PB2801</strain>
    </source>
</reference>